<feature type="domain" description="Transposase IS4-like" evidence="2">
    <location>
        <begin position="12"/>
        <end position="159"/>
    </location>
</feature>
<dbReference type="EMBL" id="CADCWM010000722">
    <property type="protein sequence ID" value="CAA9577827.1"/>
    <property type="molecule type" value="Genomic_DNA"/>
</dbReference>
<dbReference type="AlphaFoldDB" id="A0A6J4VGK0"/>
<dbReference type="GO" id="GO:0006313">
    <property type="term" value="P:DNA transposition"/>
    <property type="evidence" value="ECO:0007669"/>
    <property type="project" value="InterPro"/>
</dbReference>
<feature type="compositionally biased region" description="Basic residues" evidence="1">
    <location>
        <begin position="74"/>
        <end position="83"/>
    </location>
</feature>
<accession>A0A6J4VGK0</accession>
<dbReference type="InterPro" id="IPR002559">
    <property type="entry name" value="Transposase_11"/>
</dbReference>
<protein>
    <submittedName>
        <fullName evidence="3">Mobile element protein</fullName>
    </submittedName>
</protein>
<evidence type="ECO:0000256" key="1">
    <source>
        <dbReference type="SAM" id="MobiDB-lite"/>
    </source>
</evidence>
<evidence type="ECO:0000313" key="3">
    <source>
        <dbReference type="EMBL" id="CAA9577827.1"/>
    </source>
</evidence>
<dbReference type="NCBIfam" id="NF033580">
    <property type="entry name" value="transpos_IS5_3"/>
    <property type="match status" value="1"/>
</dbReference>
<dbReference type="Pfam" id="PF01609">
    <property type="entry name" value="DDE_Tnp_1"/>
    <property type="match status" value="1"/>
</dbReference>
<proteinExistence type="predicted"/>
<dbReference type="PANTHER" id="PTHR30007">
    <property type="entry name" value="PHP DOMAIN PROTEIN"/>
    <property type="match status" value="1"/>
</dbReference>
<organism evidence="3">
    <name type="scientific">uncultured Thermomicrobiales bacterium</name>
    <dbReference type="NCBI Taxonomy" id="1645740"/>
    <lineage>
        <taxon>Bacteria</taxon>
        <taxon>Pseudomonadati</taxon>
        <taxon>Thermomicrobiota</taxon>
        <taxon>Thermomicrobia</taxon>
        <taxon>Thermomicrobiales</taxon>
        <taxon>environmental samples</taxon>
    </lineage>
</organism>
<name>A0A6J4VGK0_9BACT</name>
<feature type="region of interest" description="Disordered" evidence="1">
    <location>
        <begin position="67"/>
        <end position="86"/>
    </location>
</feature>
<gene>
    <name evidence="3" type="ORF">AVDCRST_MAG88-2993</name>
</gene>
<evidence type="ECO:0000259" key="2">
    <source>
        <dbReference type="Pfam" id="PF01609"/>
    </source>
</evidence>
<reference evidence="3" key="1">
    <citation type="submission" date="2020-02" db="EMBL/GenBank/DDBJ databases">
        <authorList>
            <person name="Meier V. D."/>
        </authorList>
    </citation>
    <scope>NUCLEOTIDE SEQUENCE</scope>
    <source>
        <strain evidence="3">AVDCRST_MAG88</strain>
    </source>
</reference>
<sequence>MVPGQRGQCERPGQGGGQATGKNPTDRGKPGSKHHLATDARGIPLAVGLTGANRPDETVFEPLVESIPPIKQPNGRRRRRPKKCHADKGYDVRRCRRYLRRRKIKVRIARKGVESKTRLGRYRWVVERTLAWLHANRRLAVRYERREDIHQALLDLGCALICLRFLDSS</sequence>
<dbReference type="PANTHER" id="PTHR30007:SF1">
    <property type="entry name" value="BLR1914 PROTEIN"/>
    <property type="match status" value="1"/>
</dbReference>
<dbReference type="GO" id="GO:0004803">
    <property type="term" value="F:transposase activity"/>
    <property type="evidence" value="ECO:0007669"/>
    <property type="project" value="InterPro"/>
</dbReference>
<dbReference type="GO" id="GO:0003677">
    <property type="term" value="F:DNA binding"/>
    <property type="evidence" value="ECO:0007669"/>
    <property type="project" value="InterPro"/>
</dbReference>
<feature type="region of interest" description="Disordered" evidence="1">
    <location>
        <begin position="1"/>
        <end position="39"/>
    </location>
</feature>